<evidence type="ECO:0000313" key="7">
    <source>
        <dbReference type="Proteomes" id="UP000014540"/>
    </source>
</evidence>
<organism evidence="6 7">
    <name type="scientific">Leptospira fainei serovar Hurstbridge str. BUT 6</name>
    <dbReference type="NCBI Taxonomy" id="1193011"/>
    <lineage>
        <taxon>Bacteria</taxon>
        <taxon>Pseudomonadati</taxon>
        <taxon>Spirochaetota</taxon>
        <taxon>Spirochaetia</taxon>
        <taxon>Leptospirales</taxon>
        <taxon>Leptospiraceae</taxon>
        <taxon>Leptospira</taxon>
    </lineage>
</organism>
<evidence type="ECO:0000256" key="1">
    <source>
        <dbReference type="ARBA" id="ARBA00022801"/>
    </source>
</evidence>
<keyword evidence="1 4" id="KW-0378">Hydrolase</keyword>
<feature type="short sequence motif" description="GXSXG" evidence="4">
    <location>
        <begin position="93"/>
        <end position="97"/>
    </location>
</feature>
<dbReference type="PANTHER" id="PTHR14226">
    <property type="entry name" value="NEUROPATHY TARGET ESTERASE/SWISS CHEESE D.MELANOGASTER"/>
    <property type="match status" value="1"/>
</dbReference>
<feature type="short sequence motif" description="DGA/G" evidence="4">
    <location>
        <begin position="220"/>
        <end position="222"/>
    </location>
</feature>
<dbReference type="InterPro" id="IPR002641">
    <property type="entry name" value="PNPLA_dom"/>
</dbReference>
<protein>
    <submittedName>
        <fullName evidence="6">Phospholipase, patatin family</fullName>
    </submittedName>
</protein>
<dbReference type="Pfam" id="PF01734">
    <property type="entry name" value="Patatin"/>
    <property type="match status" value="1"/>
</dbReference>
<dbReference type="Gene3D" id="3.40.1090.10">
    <property type="entry name" value="Cytosolic phospholipase A2 catalytic domain"/>
    <property type="match status" value="2"/>
</dbReference>
<dbReference type="EMBL" id="AKWZ02000010">
    <property type="protein sequence ID" value="EPG73655.1"/>
    <property type="molecule type" value="Genomic_DNA"/>
</dbReference>
<dbReference type="SUPFAM" id="SSF52151">
    <property type="entry name" value="FabD/lysophospholipase-like"/>
    <property type="match status" value="1"/>
</dbReference>
<accession>S3VB18</accession>
<reference evidence="6" key="1">
    <citation type="submission" date="2013-04" db="EMBL/GenBank/DDBJ databases">
        <authorList>
            <person name="Harkins D.M."/>
            <person name="Durkin A.S."/>
            <person name="Selengut J.D."/>
            <person name="Sanka R."/>
            <person name="DePew J."/>
            <person name="Purushe J."/>
            <person name="Ahmed A."/>
            <person name="van der Linden H."/>
            <person name="Goris M.G.A."/>
            <person name="Hartskeerl R.A."/>
            <person name="Vinetz J.M."/>
            <person name="Sutton G.G."/>
            <person name="Nelson W.C."/>
            <person name="Fouts D.E."/>
        </authorList>
    </citation>
    <scope>NUCLEOTIDE SEQUENCE [LARGE SCALE GENOMIC DNA]</scope>
    <source>
        <strain evidence="6">BUT 6</strain>
    </source>
</reference>
<keyword evidence="7" id="KW-1185">Reference proteome</keyword>
<proteinExistence type="predicted"/>
<comment type="caution">
    <text evidence="4">Lacks conserved residue(s) required for the propagation of feature annotation.</text>
</comment>
<evidence type="ECO:0000256" key="3">
    <source>
        <dbReference type="ARBA" id="ARBA00023098"/>
    </source>
</evidence>
<feature type="active site" description="Nucleophile" evidence="4">
    <location>
        <position position="95"/>
    </location>
</feature>
<keyword evidence="2 4" id="KW-0442">Lipid degradation</keyword>
<dbReference type="GO" id="GO:0016787">
    <property type="term" value="F:hydrolase activity"/>
    <property type="evidence" value="ECO:0007669"/>
    <property type="project" value="UniProtKB-UniRule"/>
</dbReference>
<feature type="active site" description="Proton acceptor" evidence="4">
    <location>
        <position position="220"/>
    </location>
</feature>
<dbReference type="GO" id="GO:0016042">
    <property type="term" value="P:lipid catabolic process"/>
    <property type="evidence" value="ECO:0007669"/>
    <property type="project" value="UniProtKB-UniRule"/>
</dbReference>
<evidence type="ECO:0000313" key="6">
    <source>
        <dbReference type="EMBL" id="EPG73655.1"/>
    </source>
</evidence>
<name>S3VB18_9LEPT</name>
<dbReference type="STRING" id="1193011.LEP1GSC058_3711"/>
<gene>
    <name evidence="6" type="ORF">LEP1GSC058_3711</name>
</gene>
<dbReference type="InterPro" id="IPR016035">
    <property type="entry name" value="Acyl_Trfase/lysoPLipase"/>
</dbReference>
<dbReference type="PANTHER" id="PTHR14226:SF29">
    <property type="entry name" value="NEUROPATHY TARGET ESTERASE SWS"/>
    <property type="match status" value="1"/>
</dbReference>
<dbReference type="AlphaFoldDB" id="S3VB18"/>
<dbReference type="PROSITE" id="PS51635">
    <property type="entry name" value="PNPLA"/>
    <property type="match status" value="1"/>
</dbReference>
<sequence length="330" mass="36801">MHYHYPLSLRGKVVFHRSRFSEFRNRRLKGGGKNMDRQTACFYHIPMAKSPTILIKKSFDALSLNSAFFGFFAHSGFVLGLKEIGFKPAKITGSSSGALIGSLIAAGIPPEEITRFILTLKKKDFWEGNVFSQFTKPFRKGLKKYSGFLSGKRIRDLLEPYIGGKNLKDFPTPIGLAVSNLTKGIRELKTEGNAIDLILASMTFPLLFEIPIIDGDEFLDGGVVDAEPIKELILDPSIKRIITHEIDNGKPSSSQPLLRAFDGSVSVISSETRELKDLIARKYGKKIIRVITKTPYLHPNKMAEGRLALELGRRSAHSHRNDILTNKGTK</sequence>
<evidence type="ECO:0000256" key="4">
    <source>
        <dbReference type="PROSITE-ProRule" id="PRU01161"/>
    </source>
</evidence>
<evidence type="ECO:0000259" key="5">
    <source>
        <dbReference type="PROSITE" id="PS51635"/>
    </source>
</evidence>
<dbReference type="InterPro" id="IPR050301">
    <property type="entry name" value="NTE"/>
</dbReference>
<evidence type="ECO:0000256" key="2">
    <source>
        <dbReference type="ARBA" id="ARBA00022963"/>
    </source>
</evidence>
<feature type="domain" description="PNPLA" evidence="5">
    <location>
        <begin position="62"/>
        <end position="233"/>
    </location>
</feature>
<comment type="caution">
    <text evidence="6">The sequence shown here is derived from an EMBL/GenBank/DDBJ whole genome shotgun (WGS) entry which is preliminary data.</text>
</comment>
<dbReference type="Proteomes" id="UP000014540">
    <property type="component" value="Unassembled WGS sequence"/>
</dbReference>
<keyword evidence="3 4" id="KW-0443">Lipid metabolism</keyword>